<name>A0A072U7U6_MEDTR</name>
<organism evidence="1 3">
    <name type="scientific">Medicago truncatula</name>
    <name type="common">Barrel medic</name>
    <name type="synonym">Medicago tribuloides</name>
    <dbReference type="NCBI Taxonomy" id="3880"/>
    <lineage>
        <taxon>Eukaryota</taxon>
        <taxon>Viridiplantae</taxon>
        <taxon>Streptophyta</taxon>
        <taxon>Embryophyta</taxon>
        <taxon>Tracheophyta</taxon>
        <taxon>Spermatophyta</taxon>
        <taxon>Magnoliopsida</taxon>
        <taxon>eudicotyledons</taxon>
        <taxon>Gunneridae</taxon>
        <taxon>Pentapetalae</taxon>
        <taxon>rosids</taxon>
        <taxon>fabids</taxon>
        <taxon>Fabales</taxon>
        <taxon>Fabaceae</taxon>
        <taxon>Papilionoideae</taxon>
        <taxon>50 kb inversion clade</taxon>
        <taxon>NPAAA clade</taxon>
        <taxon>Hologalegina</taxon>
        <taxon>IRL clade</taxon>
        <taxon>Trifolieae</taxon>
        <taxon>Medicago</taxon>
    </lineage>
</organism>
<protein>
    <submittedName>
        <fullName evidence="1 2">Uncharacterized protein</fullName>
    </submittedName>
</protein>
<evidence type="ECO:0000313" key="2">
    <source>
        <dbReference type="EnsemblPlants" id="KEH21890"/>
    </source>
</evidence>
<reference evidence="1 3" key="1">
    <citation type="journal article" date="2011" name="Nature">
        <title>The Medicago genome provides insight into the evolution of rhizobial symbioses.</title>
        <authorList>
            <person name="Young N.D."/>
            <person name="Debelle F."/>
            <person name="Oldroyd G.E."/>
            <person name="Geurts R."/>
            <person name="Cannon S.B."/>
            <person name="Udvardi M.K."/>
            <person name="Benedito V.A."/>
            <person name="Mayer K.F."/>
            <person name="Gouzy J."/>
            <person name="Schoof H."/>
            <person name="Van de Peer Y."/>
            <person name="Proost S."/>
            <person name="Cook D.R."/>
            <person name="Meyers B.C."/>
            <person name="Spannagl M."/>
            <person name="Cheung F."/>
            <person name="De Mita S."/>
            <person name="Krishnakumar V."/>
            <person name="Gundlach H."/>
            <person name="Zhou S."/>
            <person name="Mudge J."/>
            <person name="Bharti A.K."/>
            <person name="Murray J.D."/>
            <person name="Naoumkina M.A."/>
            <person name="Rosen B."/>
            <person name="Silverstein K.A."/>
            <person name="Tang H."/>
            <person name="Rombauts S."/>
            <person name="Zhao P.X."/>
            <person name="Zhou P."/>
            <person name="Barbe V."/>
            <person name="Bardou P."/>
            <person name="Bechner M."/>
            <person name="Bellec A."/>
            <person name="Berger A."/>
            <person name="Berges H."/>
            <person name="Bidwell S."/>
            <person name="Bisseling T."/>
            <person name="Choisne N."/>
            <person name="Couloux A."/>
            <person name="Denny R."/>
            <person name="Deshpande S."/>
            <person name="Dai X."/>
            <person name="Doyle J.J."/>
            <person name="Dudez A.M."/>
            <person name="Farmer A.D."/>
            <person name="Fouteau S."/>
            <person name="Franken C."/>
            <person name="Gibelin C."/>
            <person name="Gish J."/>
            <person name="Goldstein S."/>
            <person name="Gonzalez A.J."/>
            <person name="Green P.J."/>
            <person name="Hallab A."/>
            <person name="Hartog M."/>
            <person name="Hua A."/>
            <person name="Humphray S.J."/>
            <person name="Jeong D.H."/>
            <person name="Jing Y."/>
            <person name="Jocker A."/>
            <person name="Kenton S.M."/>
            <person name="Kim D.J."/>
            <person name="Klee K."/>
            <person name="Lai H."/>
            <person name="Lang C."/>
            <person name="Lin S."/>
            <person name="Macmil S.L."/>
            <person name="Magdelenat G."/>
            <person name="Matthews L."/>
            <person name="McCorrison J."/>
            <person name="Monaghan E.L."/>
            <person name="Mun J.H."/>
            <person name="Najar F.Z."/>
            <person name="Nicholson C."/>
            <person name="Noirot C."/>
            <person name="O'Bleness M."/>
            <person name="Paule C.R."/>
            <person name="Poulain J."/>
            <person name="Prion F."/>
            <person name="Qin B."/>
            <person name="Qu C."/>
            <person name="Retzel E.F."/>
            <person name="Riddle C."/>
            <person name="Sallet E."/>
            <person name="Samain S."/>
            <person name="Samson N."/>
            <person name="Sanders I."/>
            <person name="Saurat O."/>
            <person name="Scarpelli C."/>
            <person name="Schiex T."/>
            <person name="Segurens B."/>
            <person name="Severin A.J."/>
            <person name="Sherrier D.J."/>
            <person name="Shi R."/>
            <person name="Sims S."/>
            <person name="Singer S.R."/>
            <person name="Sinharoy S."/>
            <person name="Sterck L."/>
            <person name="Viollet A."/>
            <person name="Wang B.B."/>
            <person name="Wang K."/>
            <person name="Wang M."/>
            <person name="Wang X."/>
            <person name="Warfsmann J."/>
            <person name="Weissenbach J."/>
            <person name="White D.D."/>
            <person name="White J.D."/>
            <person name="Wiley G.B."/>
            <person name="Wincker P."/>
            <person name="Xing Y."/>
            <person name="Yang L."/>
            <person name="Yao Z."/>
            <person name="Ying F."/>
            <person name="Zhai J."/>
            <person name="Zhou L."/>
            <person name="Zuber A."/>
            <person name="Denarie J."/>
            <person name="Dixon R.A."/>
            <person name="May G.D."/>
            <person name="Schwartz D.C."/>
            <person name="Rogers J."/>
            <person name="Quetier F."/>
            <person name="Town C.D."/>
            <person name="Roe B.A."/>
        </authorList>
    </citation>
    <scope>NUCLEOTIDE SEQUENCE [LARGE SCALE GENOMIC DNA]</scope>
    <source>
        <strain evidence="1">A17</strain>
        <strain evidence="2 3">cv. Jemalong A17</strain>
    </source>
</reference>
<dbReference type="EnsemblPlants" id="KEH21890">
    <property type="protein sequence ID" value="KEH21890"/>
    <property type="gene ID" value="MTR_7g023300"/>
</dbReference>
<evidence type="ECO:0000313" key="3">
    <source>
        <dbReference type="Proteomes" id="UP000002051"/>
    </source>
</evidence>
<dbReference type="Proteomes" id="UP000002051">
    <property type="component" value="Unassembled WGS sequence"/>
</dbReference>
<reference evidence="2" key="3">
    <citation type="submission" date="2015-04" db="UniProtKB">
        <authorList>
            <consortium name="EnsemblPlants"/>
        </authorList>
    </citation>
    <scope>IDENTIFICATION</scope>
    <source>
        <strain evidence="2">cv. Jemalong A17</strain>
    </source>
</reference>
<dbReference type="AlphaFoldDB" id="A0A072U7U6"/>
<sequence length="152" mass="17630">MDVLVHCYFRRSPETLRHQDVNHVRAVLIWSLKPGFLKLFAWSPDFNSNNHKQQQRNAGFVFWNCLKNIEVLIFSLQLLVVSERLCVWMMQQKDDLGEEPTNCVTNNVTETCVDNNPHLESAKVLKTTVDGEVVSTIDIMHQEDMSAQIMRN</sequence>
<evidence type="ECO:0000313" key="1">
    <source>
        <dbReference type="EMBL" id="KEH21890.1"/>
    </source>
</evidence>
<reference evidence="1 3" key="2">
    <citation type="journal article" date="2014" name="BMC Genomics">
        <title>An improved genome release (version Mt4.0) for the model legume Medicago truncatula.</title>
        <authorList>
            <person name="Tang H."/>
            <person name="Krishnakumar V."/>
            <person name="Bidwell S."/>
            <person name="Rosen B."/>
            <person name="Chan A."/>
            <person name="Zhou S."/>
            <person name="Gentzbittel L."/>
            <person name="Childs K.L."/>
            <person name="Yandell M."/>
            <person name="Gundlach H."/>
            <person name="Mayer K.F."/>
            <person name="Schwartz D.C."/>
            <person name="Town C.D."/>
        </authorList>
    </citation>
    <scope>GENOME REANNOTATION</scope>
    <source>
        <strain evidence="1">A17</strain>
        <strain evidence="2 3">cv. Jemalong A17</strain>
    </source>
</reference>
<gene>
    <name evidence="1" type="ordered locus">MTR_7g023300</name>
</gene>
<accession>A0A072U7U6</accession>
<dbReference type="EMBL" id="CM001223">
    <property type="protein sequence ID" value="KEH21890.1"/>
    <property type="molecule type" value="Genomic_DNA"/>
</dbReference>
<proteinExistence type="predicted"/>
<keyword evidence="3" id="KW-1185">Reference proteome</keyword>
<dbReference type="HOGENOM" id="CLU_1725038_0_0_1"/>